<dbReference type="InterPro" id="IPR058543">
    <property type="entry name" value="Beta-prop_RSE1/DDB1/CPSF1_2nd"/>
</dbReference>
<dbReference type="InterPro" id="IPR050358">
    <property type="entry name" value="RSE1/DDB1/CFT1"/>
</dbReference>
<accession>M3DDY6</accession>
<dbReference type="EMBL" id="KB456261">
    <property type="protein sequence ID" value="EMF15945.1"/>
    <property type="molecule type" value="Genomic_DNA"/>
</dbReference>
<proteinExistence type="predicted"/>
<dbReference type="Proteomes" id="UP000016931">
    <property type="component" value="Unassembled WGS sequence"/>
</dbReference>
<evidence type="ECO:0000313" key="4">
    <source>
        <dbReference type="Proteomes" id="UP000016931"/>
    </source>
</evidence>
<protein>
    <submittedName>
        <fullName evidence="3">Uncharacterized protein</fullName>
    </submittedName>
</protein>
<dbReference type="Gene3D" id="2.130.10.10">
    <property type="entry name" value="YVTN repeat-like/Quinoprotein amine dehydrogenase"/>
    <property type="match status" value="1"/>
</dbReference>
<dbReference type="OMA" id="ARDHPRC"/>
<evidence type="ECO:0000313" key="3">
    <source>
        <dbReference type="EMBL" id="EMF15945.1"/>
    </source>
</evidence>
<evidence type="ECO:0000259" key="1">
    <source>
        <dbReference type="Pfam" id="PF10433"/>
    </source>
</evidence>
<dbReference type="InterPro" id="IPR018846">
    <property type="entry name" value="Beta-prop_RSE1/DDB1/CPSF1_1st"/>
</dbReference>
<dbReference type="InterPro" id="IPR015943">
    <property type="entry name" value="WD40/YVTN_repeat-like_dom_sf"/>
</dbReference>
<organism evidence="3 4">
    <name type="scientific">Sphaerulina musiva (strain SO2202)</name>
    <name type="common">Poplar stem canker fungus</name>
    <name type="synonym">Septoria musiva</name>
    <dbReference type="NCBI Taxonomy" id="692275"/>
    <lineage>
        <taxon>Eukaryota</taxon>
        <taxon>Fungi</taxon>
        <taxon>Dikarya</taxon>
        <taxon>Ascomycota</taxon>
        <taxon>Pezizomycotina</taxon>
        <taxon>Dothideomycetes</taxon>
        <taxon>Dothideomycetidae</taxon>
        <taxon>Mycosphaerellales</taxon>
        <taxon>Mycosphaerellaceae</taxon>
        <taxon>Sphaerulina</taxon>
    </lineage>
</organism>
<feature type="domain" description="RSE1/DDB1/CPSF1 second beta-propeller" evidence="2">
    <location>
        <begin position="551"/>
        <end position="786"/>
    </location>
</feature>
<dbReference type="GeneID" id="27899569"/>
<evidence type="ECO:0000259" key="2">
    <source>
        <dbReference type="Pfam" id="PF23726"/>
    </source>
</evidence>
<name>M3DDY6_SPHMS</name>
<dbReference type="HOGENOM" id="CLU_003539_1_0_1"/>
<reference evidence="3 4" key="1">
    <citation type="journal article" date="2012" name="PLoS Pathog.">
        <title>Diverse lifestyles and strategies of plant pathogenesis encoded in the genomes of eighteen Dothideomycetes fungi.</title>
        <authorList>
            <person name="Ohm R.A."/>
            <person name="Feau N."/>
            <person name="Henrissat B."/>
            <person name="Schoch C.L."/>
            <person name="Horwitz B.A."/>
            <person name="Barry K.W."/>
            <person name="Condon B.J."/>
            <person name="Copeland A.C."/>
            <person name="Dhillon B."/>
            <person name="Glaser F."/>
            <person name="Hesse C.N."/>
            <person name="Kosti I."/>
            <person name="LaButti K."/>
            <person name="Lindquist E.A."/>
            <person name="Lucas S."/>
            <person name="Salamov A.A."/>
            <person name="Bradshaw R.E."/>
            <person name="Ciuffetti L."/>
            <person name="Hamelin R.C."/>
            <person name="Kema G.H.J."/>
            <person name="Lawrence C."/>
            <person name="Scott J.A."/>
            <person name="Spatafora J.W."/>
            <person name="Turgeon B.G."/>
            <person name="de Wit P.J.G.M."/>
            <person name="Zhong S."/>
            <person name="Goodwin S.B."/>
            <person name="Grigoriev I.V."/>
        </authorList>
    </citation>
    <scope>NUCLEOTIDE SEQUENCE [LARGE SCALE GENOMIC DNA]</scope>
    <source>
        <strain evidence="3 4">SO2202</strain>
    </source>
</reference>
<feature type="domain" description="RSE1/DDB1/CPSF1 first beta-propeller" evidence="1">
    <location>
        <begin position="28"/>
        <end position="414"/>
    </location>
</feature>
<dbReference type="RefSeq" id="XP_016764066.1">
    <property type="nucleotide sequence ID" value="XM_016902432.1"/>
</dbReference>
<dbReference type="OrthoDB" id="20774at2759"/>
<dbReference type="Pfam" id="PF10433">
    <property type="entry name" value="Beta-prop_RSE1_1st"/>
    <property type="match status" value="1"/>
</dbReference>
<keyword evidence="4" id="KW-1185">Reference proteome</keyword>
<dbReference type="PANTHER" id="PTHR10644">
    <property type="entry name" value="DNA REPAIR/RNA PROCESSING CPSF FAMILY"/>
    <property type="match status" value="1"/>
</dbReference>
<gene>
    <name evidence="3" type="ORF">SEPMUDRAFT_131523</name>
</gene>
<dbReference type="Pfam" id="PF23726">
    <property type="entry name" value="Beta-prop_RSE1_2nd"/>
    <property type="match status" value="1"/>
</dbReference>
<dbReference type="STRING" id="692275.M3DDY6"/>
<sequence>MDSAPLSNGDGSKPVIGVYTKTTIQSSVVRFIIHARIRHPRLNDVVFVGNNFIHVKHVGHRGHLSHVAFKNDFDSPIRDAASFPPEKAPDDEDFLVKLEKDNGPLENPAFPSQSVVLTLDTDLVFIFLQSTGRGEFEFVQQIVPMHKYDRLIYQPGHYLAVDPHSRALAVSAQEREIIIYAAKTHEQIQHEICGREKVWCPVSSERHLAVAGVVQQVSFLVPPDDDPDRIILLVVVIDKGLTKAIQIDWTHSTGPIQAQQHPGLPLDGATEIPSLLIALQDAAFLLVTGFRMTIWKNILSGSTLGNSLAPVDDASQYPGNSGSLPVWTSWAKPQRSQAARSACDDIYLVREDGLVLYMKIPKSESSRVTQSVAGSLGCHVGTAFASLGGELDPDILCVAGDTSSGLVVSIGNWPSARRIGEMSRMDTMGIKPIELIPNWASVTDMIPSDVIHTNRSRIKETDSMFVTSGREPYGAITELRQGLEGIAAAFVRLDFCQAVTGAWVLPDLSMGSLIVVLSSPLETTLWRLHAEFASLPDYHPDSLPKDVTGISAFDTKERTLVAAITSDNIIVQVTPKSICMSQALHANFEDTFRRRLAEDEEILAASIIPAASKVVVAVQCARSFGILCYSVAAADDDAMTAGPRVDLTSQPLCIASTMVKTDIVALASTSNGRLLMLCFGDSSSAPVSYDTRLPPSSDQAAPCDHIVLLESDNVILAVCGLRNGTLVSFIVEPNAEEPLTYLGTSVVGSSTVRLASMTSDQASAVAMTGNSTLLISWSGRNRSLRIENIWITDKAHPEFVQGSVVATCQIPAASYLSSDEVAEQLLLVSGDSFIVIGLDSQSSTVPRQLPTSGTPNRLVYAEPLRHLVCSGMRYDVRVLPSRPRSPPEERRQLWPFIDFIAVQRNRPDMGDIYEEHSSEKSQAYTGFTHELQPGEKVNALLSWSPRLDSEKKISWILLGGSYLRKNGLRRGKVTFLQPKVKSREVVDVTVTRQEYFDQDVTALAVFDDRTYAVCAGNKVYLYRLDVQEMKWTQICPAFLLASAGVYMTVEDANEDCRQMVITTAADSVVNLCLVQGQGDDASARLQPVCLGPRADYLISHYVLPRAVDNLASKVPMVLAGGKDGKLIGMTISIGNNTAASVVGSLSAVLQFEAQLGCSITRLRPSATIARKGERPAGLASNRILGSATDGTIIALATIDETTWRKLFWLQRLIERSEHLSPYSHMRPLYSPPGDDVMVGSVRAVPIGFRNSGNEMTNTMLQTTVGSLTDMHIDGDILARIFQKGGVEAVRTSMRDFAARDGSAGSWLAAHLEEELHALDEVVDLVKKLDAWL</sequence>
<dbReference type="eggNOG" id="ENOG502QVPZ">
    <property type="taxonomic scope" value="Eukaryota"/>
</dbReference>